<feature type="transmembrane region" description="Helical" evidence="1">
    <location>
        <begin position="12"/>
        <end position="33"/>
    </location>
</feature>
<protein>
    <submittedName>
        <fullName evidence="2">Transmembrane protein</fullName>
    </submittedName>
</protein>
<sequence length="629" mass="72674">MRDTQRIVIEKTNLFLEFASKLLLLLIIVAIFVPFSPKMPAPGIDPSWALGLNQAVAQGFAFGKDIIFTLGPYSSIYTKSYHPATDHLMILGSVYLAFTYWFYLIFLLKSYRWYGILIYCLPFLGMIYARDSLFFSYPLIAGLISFKILSLKEVKSKNTFLFFVFFLFAPLGLLALIKGSMLIISLLILLLCFIFFLFHNRKTLALICIAAPILTLILFWIVAGQSLYFLPHYLTSSFSIASGFTEAMSSDGNIKEVLFYLFTGSSLLLIVFIAKEPLWSKKIFLLSVYFVFLFVSFKTGFTRHLGHAFISGTSALLAALFLPFIMNAWMSYVLIGISLNSWYFINSHYTHVSLQNNFLSAYSSAWYGLKSRIQDPLWLKNNYTFTMEFLRQKAAFPILKGSTDIYSYDQSYLISSKNIWWPRPIFQSYSVFNRDLAEKNKNHLIEKDSPHNILFKIEPIDQRIASLEDGASWPLLLANYSPTSLKYDFLILVKKERSPQKHLALIKSERHALGEEVNVSGEQLLFTEIDLNLNVFGSLSNFFYKPQQLQIILKLNDGTTKTYRFVANMAKATFMLSPLIENTIEFSLLYKKNNHLNDKRVNSFVIMTKQDKNWHWQNFYRIHFYSFKT</sequence>
<name>A0A378LYY8_9GAMM</name>
<proteinExistence type="predicted"/>
<dbReference type="EMBL" id="UGPB01000001">
    <property type="protein sequence ID" value="STY29281.1"/>
    <property type="molecule type" value="Genomic_DNA"/>
</dbReference>
<feature type="transmembrane region" description="Helical" evidence="1">
    <location>
        <begin position="205"/>
        <end position="230"/>
    </location>
</feature>
<evidence type="ECO:0000313" key="2">
    <source>
        <dbReference type="EMBL" id="STY29281.1"/>
    </source>
</evidence>
<evidence type="ECO:0000256" key="1">
    <source>
        <dbReference type="SAM" id="Phobius"/>
    </source>
</evidence>
<keyword evidence="1" id="KW-1133">Transmembrane helix</keyword>
<dbReference type="AlphaFoldDB" id="A0A378LYY8"/>
<keyword evidence="1 2" id="KW-0812">Transmembrane</keyword>
<dbReference type="RefSeq" id="WP_035899048.1">
    <property type="nucleotide sequence ID" value="NZ_CAAAIS010000003.1"/>
</dbReference>
<accession>A0A378LYY8</accession>
<feature type="transmembrane region" description="Helical" evidence="1">
    <location>
        <begin position="283"/>
        <end position="301"/>
    </location>
</feature>
<feature type="transmembrane region" description="Helical" evidence="1">
    <location>
        <begin position="87"/>
        <end position="106"/>
    </location>
</feature>
<dbReference type="OrthoDB" id="176190at2"/>
<evidence type="ECO:0000313" key="3">
    <source>
        <dbReference type="Proteomes" id="UP000255297"/>
    </source>
</evidence>
<feature type="transmembrane region" description="Helical" evidence="1">
    <location>
        <begin position="257"/>
        <end position="274"/>
    </location>
</feature>
<feature type="transmembrane region" description="Helical" evidence="1">
    <location>
        <begin position="113"/>
        <end position="129"/>
    </location>
</feature>
<keyword evidence="3" id="KW-1185">Reference proteome</keyword>
<keyword evidence="1" id="KW-0472">Membrane</keyword>
<organism evidence="2 3">
    <name type="scientific">Legionella wadsworthii</name>
    <dbReference type="NCBI Taxonomy" id="28088"/>
    <lineage>
        <taxon>Bacteria</taxon>
        <taxon>Pseudomonadati</taxon>
        <taxon>Pseudomonadota</taxon>
        <taxon>Gammaproteobacteria</taxon>
        <taxon>Legionellales</taxon>
        <taxon>Legionellaceae</taxon>
        <taxon>Legionella</taxon>
    </lineage>
</organism>
<reference evidence="2 3" key="1">
    <citation type="submission" date="2018-06" db="EMBL/GenBank/DDBJ databases">
        <authorList>
            <consortium name="Pathogen Informatics"/>
            <person name="Doyle S."/>
        </authorList>
    </citation>
    <scope>NUCLEOTIDE SEQUENCE [LARGE SCALE GENOMIC DNA]</scope>
    <source>
        <strain evidence="2 3">NCTC11532</strain>
    </source>
</reference>
<feature type="transmembrane region" description="Helical" evidence="1">
    <location>
        <begin position="158"/>
        <end position="176"/>
    </location>
</feature>
<dbReference type="Proteomes" id="UP000255297">
    <property type="component" value="Unassembled WGS sequence"/>
</dbReference>
<dbReference type="STRING" id="1122170.GCA_000701265_01020"/>
<gene>
    <name evidence="2" type="ORF">NCTC11532_01466</name>
</gene>
<feature type="transmembrane region" description="Helical" evidence="1">
    <location>
        <begin position="313"/>
        <end position="335"/>
    </location>
</feature>
<feature type="transmembrane region" description="Helical" evidence="1">
    <location>
        <begin position="182"/>
        <end position="198"/>
    </location>
</feature>
<feature type="transmembrane region" description="Helical" evidence="1">
    <location>
        <begin position="135"/>
        <end position="151"/>
    </location>
</feature>